<keyword evidence="4" id="KW-0804">Transcription</keyword>
<accession>A0A643G4C5</accession>
<dbReference type="PANTHER" id="PTHR46796">
    <property type="entry name" value="HTH-TYPE TRANSCRIPTIONAL ACTIVATOR RHAS-RELATED"/>
    <property type="match status" value="1"/>
</dbReference>
<sequence length="334" mass="36245">MDQHVSNASRSVNATGFAGVPASDLYTVAGGEFIRRQRMPAPRLSVDAHICTPGLEVNVRTLTLAEPLDAVFRPSMSYLDLCLSGRSGADCGAFRGGEAQAAFATLGDSVLVPAGQTFHVRCGPMDRRVVCCMFDAAWLDGLRDWQWSEGELALCRDLRIPPVREAMLQLAREALAPGFGSDVLAESLVLSMLVHVARHFRGFEDSLKFGGSRLAPWQLRLIRERVEAASGPSPSIAELALACRISPRHLARTFKNTTGSTLGAFMADARIRQAKALLSRREVMIKVVAFECGFQSAAAFGAAFRKVTGRSPREYRLDALGLQAAPAHEMSVQR</sequence>
<evidence type="ECO:0000313" key="7">
    <source>
        <dbReference type="Proteomes" id="UP000397656"/>
    </source>
</evidence>
<reference evidence="6 7" key="1">
    <citation type="submission" date="2020-10" db="EMBL/GenBank/DDBJ databases">
        <title>Complete genome sequence of Cupriavidus basilensis CCUG 49340T.</title>
        <authorList>
            <person name="Salva-Serra F."/>
            <person name="Donoso R.A."/>
            <person name="Cho K.H."/>
            <person name="Yoo J.A."/>
            <person name="Lee K."/>
            <person name="Yoon S.-H."/>
            <person name="Perez-Pantoja D."/>
            <person name="Moore E.R.B."/>
        </authorList>
    </citation>
    <scope>NUCLEOTIDE SEQUENCE [LARGE SCALE GENOMIC DNA]</scope>
    <source>
        <strain evidence="7">CCUG 49340</strain>
    </source>
</reference>
<organism evidence="6 7">
    <name type="scientific">Cupriavidus basilensis</name>
    <dbReference type="NCBI Taxonomy" id="68895"/>
    <lineage>
        <taxon>Bacteria</taxon>
        <taxon>Pseudomonadati</taxon>
        <taxon>Pseudomonadota</taxon>
        <taxon>Betaproteobacteria</taxon>
        <taxon>Burkholderiales</taxon>
        <taxon>Burkholderiaceae</taxon>
        <taxon>Cupriavidus</taxon>
    </lineage>
</organism>
<protein>
    <submittedName>
        <fullName evidence="6">Helix-turn-helix transcriptional regulator</fullName>
    </submittedName>
</protein>
<proteinExistence type="predicted"/>
<dbReference type="Pfam" id="PF12833">
    <property type="entry name" value="HTH_18"/>
    <property type="match status" value="1"/>
</dbReference>
<dbReference type="AlphaFoldDB" id="A0A643G4C5"/>
<evidence type="ECO:0000256" key="3">
    <source>
        <dbReference type="ARBA" id="ARBA00023159"/>
    </source>
</evidence>
<dbReference type="GeneID" id="98401225"/>
<dbReference type="PANTHER" id="PTHR46796:SF6">
    <property type="entry name" value="ARAC SUBFAMILY"/>
    <property type="match status" value="1"/>
</dbReference>
<keyword evidence="1" id="KW-0805">Transcription regulation</keyword>
<dbReference type="SUPFAM" id="SSF51215">
    <property type="entry name" value="Regulatory protein AraC"/>
    <property type="match status" value="1"/>
</dbReference>
<dbReference type="PROSITE" id="PS00041">
    <property type="entry name" value="HTH_ARAC_FAMILY_1"/>
    <property type="match status" value="2"/>
</dbReference>
<feature type="domain" description="HTH araC/xylS-type" evidence="5">
    <location>
        <begin position="216"/>
        <end position="318"/>
    </location>
</feature>
<evidence type="ECO:0000313" key="6">
    <source>
        <dbReference type="EMBL" id="QOT78295.1"/>
    </source>
</evidence>
<dbReference type="InterPro" id="IPR018062">
    <property type="entry name" value="HTH_AraC-typ_CS"/>
</dbReference>
<gene>
    <name evidence="6" type="ORF">F7R26_009950</name>
</gene>
<evidence type="ECO:0000259" key="5">
    <source>
        <dbReference type="PROSITE" id="PS01124"/>
    </source>
</evidence>
<dbReference type="GO" id="GO:0043565">
    <property type="term" value="F:sequence-specific DNA binding"/>
    <property type="evidence" value="ECO:0007669"/>
    <property type="project" value="InterPro"/>
</dbReference>
<dbReference type="InterPro" id="IPR009057">
    <property type="entry name" value="Homeodomain-like_sf"/>
</dbReference>
<dbReference type="Proteomes" id="UP000397656">
    <property type="component" value="Chromosome 1"/>
</dbReference>
<evidence type="ECO:0000256" key="1">
    <source>
        <dbReference type="ARBA" id="ARBA00023015"/>
    </source>
</evidence>
<dbReference type="RefSeq" id="WP_150983427.1">
    <property type="nucleotide sequence ID" value="NZ_CP062803.1"/>
</dbReference>
<dbReference type="InterPro" id="IPR018060">
    <property type="entry name" value="HTH_AraC"/>
</dbReference>
<dbReference type="EMBL" id="CP062803">
    <property type="protein sequence ID" value="QOT78295.1"/>
    <property type="molecule type" value="Genomic_DNA"/>
</dbReference>
<keyword evidence="3" id="KW-0010">Activator</keyword>
<dbReference type="Gene3D" id="1.10.10.60">
    <property type="entry name" value="Homeodomain-like"/>
    <property type="match status" value="2"/>
</dbReference>
<keyword evidence="2" id="KW-0238">DNA-binding</keyword>
<dbReference type="InterPro" id="IPR037923">
    <property type="entry name" value="HTH-like"/>
</dbReference>
<evidence type="ECO:0000256" key="4">
    <source>
        <dbReference type="ARBA" id="ARBA00023163"/>
    </source>
</evidence>
<dbReference type="InterPro" id="IPR050204">
    <property type="entry name" value="AraC_XylS_family_regulators"/>
</dbReference>
<dbReference type="PRINTS" id="PR00032">
    <property type="entry name" value="HTHARAC"/>
</dbReference>
<dbReference type="SMART" id="SM00342">
    <property type="entry name" value="HTH_ARAC"/>
    <property type="match status" value="1"/>
</dbReference>
<name>A0A643G4C5_9BURK</name>
<evidence type="ECO:0000256" key="2">
    <source>
        <dbReference type="ARBA" id="ARBA00023125"/>
    </source>
</evidence>
<dbReference type="SUPFAM" id="SSF46689">
    <property type="entry name" value="Homeodomain-like"/>
    <property type="match status" value="2"/>
</dbReference>
<dbReference type="PROSITE" id="PS01124">
    <property type="entry name" value="HTH_ARAC_FAMILY_2"/>
    <property type="match status" value="1"/>
</dbReference>
<dbReference type="InterPro" id="IPR020449">
    <property type="entry name" value="Tscrpt_reg_AraC-type_HTH"/>
</dbReference>
<dbReference type="GO" id="GO:0003700">
    <property type="term" value="F:DNA-binding transcription factor activity"/>
    <property type="evidence" value="ECO:0007669"/>
    <property type="project" value="InterPro"/>
</dbReference>